<name>A0AAW1PRN0_9CHLO</name>
<proteinExistence type="predicted"/>
<protein>
    <submittedName>
        <fullName evidence="1">Uncharacterized protein</fullName>
    </submittedName>
</protein>
<sequence length="154" mass="16851">MNGKLKAGPDLWRQTAASILPPRHPARETVEVKDIRSALNSFAASQTDLRNGQVQCQLHIPRVLGTPIFAPNGRDFAAMVVVYEDPAMRLCMESTFCLTVFLEDGTKADVARGPVADSPNYMDWAWSADGESLVHLELFQSRGGGDEPTCHHAS</sequence>
<dbReference type="AlphaFoldDB" id="A0AAW1PRN0"/>
<dbReference type="EMBL" id="JALJOQ010000015">
    <property type="protein sequence ID" value="KAK9810569.1"/>
    <property type="molecule type" value="Genomic_DNA"/>
</dbReference>
<dbReference type="Proteomes" id="UP001465755">
    <property type="component" value="Unassembled WGS sequence"/>
</dbReference>
<evidence type="ECO:0000313" key="1">
    <source>
        <dbReference type="EMBL" id="KAK9810569.1"/>
    </source>
</evidence>
<organism evidence="1 2">
    <name type="scientific">Symbiochloris irregularis</name>
    <dbReference type="NCBI Taxonomy" id="706552"/>
    <lineage>
        <taxon>Eukaryota</taxon>
        <taxon>Viridiplantae</taxon>
        <taxon>Chlorophyta</taxon>
        <taxon>core chlorophytes</taxon>
        <taxon>Trebouxiophyceae</taxon>
        <taxon>Trebouxiales</taxon>
        <taxon>Trebouxiaceae</taxon>
        <taxon>Symbiochloris</taxon>
    </lineage>
</organism>
<evidence type="ECO:0000313" key="2">
    <source>
        <dbReference type="Proteomes" id="UP001465755"/>
    </source>
</evidence>
<gene>
    <name evidence="1" type="ORF">WJX73_001413</name>
</gene>
<accession>A0AAW1PRN0</accession>
<comment type="caution">
    <text evidence="1">The sequence shown here is derived from an EMBL/GenBank/DDBJ whole genome shotgun (WGS) entry which is preliminary data.</text>
</comment>
<reference evidence="1 2" key="1">
    <citation type="journal article" date="2024" name="Nat. Commun.">
        <title>Phylogenomics reveals the evolutionary origins of lichenization in chlorophyte algae.</title>
        <authorList>
            <person name="Puginier C."/>
            <person name="Libourel C."/>
            <person name="Otte J."/>
            <person name="Skaloud P."/>
            <person name="Haon M."/>
            <person name="Grisel S."/>
            <person name="Petersen M."/>
            <person name="Berrin J.G."/>
            <person name="Delaux P.M."/>
            <person name="Dal Grande F."/>
            <person name="Keller J."/>
        </authorList>
    </citation>
    <scope>NUCLEOTIDE SEQUENCE [LARGE SCALE GENOMIC DNA]</scope>
    <source>
        <strain evidence="1 2">SAG 2036</strain>
    </source>
</reference>
<keyword evidence="2" id="KW-1185">Reference proteome</keyword>